<evidence type="ECO:0000256" key="2">
    <source>
        <dbReference type="SAM" id="SignalP"/>
    </source>
</evidence>
<name>A0AAW1WNY2_RUBAR</name>
<keyword evidence="4" id="KW-1185">Reference proteome</keyword>
<feature type="chain" id="PRO_5043934826" evidence="2">
    <location>
        <begin position="21"/>
        <end position="114"/>
    </location>
</feature>
<evidence type="ECO:0000256" key="1">
    <source>
        <dbReference type="SAM" id="MobiDB-lite"/>
    </source>
</evidence>
<dbReference type="Proteomes" id="UP001457282">
    <property type="component" value="Unassembled WGS sequence"/>
</dbReference>
<feature type="compositionally biased region" description="Pro residues" evidence="1">
    <location>
        <begin position="62"/>
        <end position="73"/>
    </location>
</feature>
<evidence type="ECO:0000313" key="3">
    <source>
        <dbReference type="EMBL" id="KAK9926630.1"/>
    </source>
</evidence>
<accession>A0AAW1WNY2</accession>
<proteinExistence type="predicted"/>
<sequence length="114" mass="12126">MDSWLLMMLAFVAVVPPAIFQALSGSGRAEPALSVSGRAAPALSGSGRNRRLLMTDYSKPTHAPPPAPSPSPNNPICMNCSPQSWFDYLMNYTLGQQFMQMGLLGEGARAGARA</sequence>
<gene>
    <name evidence="3" type="ORF">M0R45_023846</name>
</gene>
<dbReference type="AlphaFoldDB" id="A0AAW1WNY2"/>
<feature type="region of interest" description="Disordered" evidence="1">
    <location>
        <begin position="56"/>
        <end position="75"/>
    </location>
</feature>
<feature type="signal peptide" evidence="2">
    <location>
        <begin position="1"/>
        <end position="20"/>
    </location>
</feature>
<evidence type="ECO:0000313" key="4">
    <source>
        <dbReference type="Proteomes" id="UP001457282"/>
    </source>
</evidence>
<keyword evidence="2" id="KW-0732">Signal</keyword>
<organism evidence="3 4">
    <name type="scientific">Rubus argutus</name>
    <name type="common">Southern blackberry</name>
    <dbReference type="NCBI Taxonomy" id="59490"/>
    <lineage>
        <taxon>Eukaryota</taxon>
        <taxon>Viridiplantae</taxon>
        <taxon>Streptophyta</taxon>
        <taxon>Embryophyta</taxon>
        <taxon>Tracheophyta</taxon>
        <taxon>Spermatophyta</taxon>
        <taxon>Magnoliopsida</taxon>
        <taxon>eudicotyledons</taxon>
        <taxon>Gunneridae</taxon>
        <taxon>Pentapetalae</taxon>
        <taxon>rosids</taxon>
        <taxon>fabids</taxon>
        <taxon>Rosales</taxon>
        <taxon>Rosaceae</taxon>
        <taxon>Rosoideae</taxon>
        <taxon>Rosoideae incertae sedis</taxon>
        <taxon>Rubus</taxon>
    </lineage>
</organism>
<reference evidence="3 4" key="1">
    <citation type="journal article" date="2023" name="G3 (Bethesda)">
        <title>A chromosome-length genome assembly and annotation of blackberry (Rubus argutus, cv. 'Hillquist').</title>
        <authorList>
            <person name="Bruna T."/>
            <person name="Aryal R."/>
            <person name="Dudchenko O."/>
            <person name="Sargent D.J."/>
            <person name="Mead D."/>
            <person name="Buti M."/>
            <person name="Cavallini A."/>
            <person name="Hytonen T."/>
            <person name="Andres J."/>
            <person name="Pham M."/>
            <person name="Weisz D."/>
            <person name="Mascagni F."/>
            <person name="Usai G."/>
            <person name="Natali L."/>
            <person name="Bassil N."/>
            <person name="Fernandez G.E."/>
            <person name="Lomsadze A."/>
            <person name="Armour M."/>
            <person name="Olukolu B."/>
            <person name="Poorten T."/>
            <person name="Britton C."/>
            <person name="Davik J."/>
            <person name="Ashrafi H."/>
            <person name="Aiden E.L."/>
            <person name="Borodovsky M."/>
            <person name="Worthington M."/>
        </authorList>
    </citation>
    <scope>NUCLEOTIDE SEQUENCE [LARGE SCALE GENOMIC DNA]</scope>
    <source>
        <strain evidence="3">PI 553951</strain>
    </source>
</reference>
<protein>
    <submittedName>
        <fullName evidence="3">Uncharacterized protein</fullName>
    </submittedName>
</protein>
<dbReference type="EMBL" id="JBEDUW010000005">
    <property type="protein sequence ID" value="KAK9926630.1"/>
    <property type="molecule type" value="Genomic_DNA"/>
</dbReference>
<comment type="caution">
    <text evidence="3">The sequence shown here is derived from an EMBL/GenBank/DDBJ whole genome shotgun (WGS) entry which is preliminary data.</text>
</comment>